<name>A0A0C6P8E4_BORBO</name>
<dbReference type="Gene3D" id="3.40.50.300">
    <property type="entry name" value="P-loop containing nucleotide triphosphate hydrolases"/>
    <property type="match status" value="2"/>
</dbReference>
<dbReference type="InterPro" id="IPR052156">
    <property type="entry name" value="BCAA_Transport_ATP-bd_LivF"/>
</dbReference>
<evidence type="ECO:0000313" key="9">
    <source>
        <dbReference type="Proteomes" id="UP000007564"/>
    </source>
</evidence>
<keyword evidence="2" id="KW-0813">Transport</keyword>
<evidence type="ECO:0000256" key="5">
    <source>
        <dbReference type="ARBA" id="ARBA00022840"/>
    </source>
</evidence>
<dbReference type="AlphaFoldDB" id="A0A0C6P8E4"/>
<organism evidence="8 9">
    <name type="scientific">Bordetella bronchiseptica 253</name>
    <dbReference type="NCBI Taxonomy" id="568707"/>
    <lineage>
        <taxon>Bacteria</taxon>
        <taxon>Pseudomonadati</taxon>
        <taxon>Pseudomonadota</taxon>
        <taxon>Betaproteobacteria</taxon>
        <taxon>Burkholderiales</taxon>
        <taxon>Alcaligenaceae</taxon>
        <taxon>Bordetella</taxon>
    </lineage>
</organism>
<comment type="similarity">
    <text evidence="1">Belongs to the ABC transporter superfamily.</text>
</comment>
<evidence type="ECO:0000313" key="8">
    <source>
        <dbReference type="EMBL" id="CCJ56037.1"/>
    </source>
</evidence>
<accession>A0A0C6P8E4</accession>
<protein>
    <submittedName>
        <fullName evidence="8">Branched-chain amino acid transport ATP-binding protein</fullName>
    </submittedName>
</protein>
<dbReference type="PANTHER" id="PTHR43820:SF4">
    <property type="entry name" value="HIGH-AFFINITY BRANCHED-CHAIN AMINO ACID TRANSPORT ATP-BINDING PROTEIN LIVF"/>
    <property type="match status" value="1"/>
</dbReference>
<evidence type="ECO:0000256" key="4">
    <source>
        <dbReference type="ARBA" id="ARBA00022741"/>
    </source>
</evidence>
<dbReference type="OrthoDB" id="9776369at2"/>
<dbReference type="GO" id="GO:0005524">
    <property type="term" value="F:ATP binding"/>
    <property type="evidence" value="ECO:0007669"/>
    <property type="project" value="UniProtKB-KW"/>
</dbReference>
<reference evidence="8 9" key="1">
    <citation type="journal article" date="2012" name="BMC Genomics">
        <title>Comparative genomics of the classical Bordetella subspecies: the evolution and exchange of virulence-associated diversity amongst closely related pathogens.</title>
        <authorList>
            <person name="Park J."/>
            <person name="Zhang Y."/>
            <person name="Buboltz A.M."/>
            <person name="Zhang X."/>
            <person name="Schuster S.C."/>
            <person name="Ahuja U."/>
            <person name="Liu M."/>
            <person name="Miller J.F."/>
            <person name="Sebaihia M."/>
            <person name="Bentley S.D."/>
            <person name="Parkhill J."/>
            <person name="Harvill E.T."/>
        </authorList>
    </citation>
    <scope>NUCLEOTIDE SEQUENCE [LARGE SCALE GENOMIC DNA]</scope>
    <source>
        <strain evidence="8 9">253</strain>
    </source>
</reference>
<dbReference type="HOGENOM" id="CLU_000604_92_4_4"/>
<keyword evidence="5 8" id="KW-0067">ATP-binding</keyword>
<dbReference type="GO" id="GO:0015658">
    <property type="term" value="F:branched-chain amino acid transmembrane transporter activity"/>
    <property type="evidence" value="ECO:0007669"/>
    <property type="project" value="TreeGrafter"/>
</dbReference>
<dbReference type="GO" id="GO:0016887">
    <property type="term" value="F:ATP hydrolysis activity"/>
    <property type="evidence" value="ECO:0007669"/>
    <property type="project" value="InterPro"/>
</dbReference>
<dbReference type="CDD" id="cd03219">
    <property type="entry name" value="ABC_Mj1267_LivG_branched"/>
    <property type="match status" value="1"/>
</dbReference>
<dbReference type="Pfam" id="PF12399">
    <property type="entry name" value="BCA_ABC_TP_C"/>
    <property type="match status" value="1"/>
</dbReference>
<dbReference type="GO" id="GO:0015807">
    <property type="term" value="P:L-amino acid transport"/>
    <property type="evidence" value="ECO:0007669"/>
    <property type="project" value="TreeGrafter"/>
</dbReference>
<evidence type="ECO:0000256" key="1">
    <source>
        <dbReference type="ARBA" id="ARBA00005417"/>
    </source>
</evidence>
<dbReference type="InterPro" id="IPR003593">
    <property type="entry name" value="AAA+_ATPase"/>
</dbReference>
<dbReference type="InterPro" id="IPR032823">
    <property type="entry name" value="BCA_ABC_TP_C"/>
</dbReference>
<evidence type="ECO:0000259" key="7">
    <source>
        <dbReference type="PROSITE" id="PS50893"/>
    </source>
</evidence>
<dbReference type="SMART" id="SM00382">
    <property type="entry name" value="AAA"/>
    <property type="match status" value="2"/>
</dbReference>
<dbReference type="EMBL" id="HE965806">
    <property type="protein sequence ID" value="CCJ56037.1"/>
    <property type="molecule type" value="Genomic_DNA"/>
</dbReference>
<dbReference type="RefSeq" id="WP_015064947.1">
    <property type="nucleotide sequence ID" value="NC_019382.1"/>
</dbReference>
<keyword evidence="4" id="KW-0547">Nucleotide-binding</keyword>
<keyword evidence="3" id="KW-1003">Cell membrane</keyword>
<dbReference type="KEGG" id="bbh:BN112_4123"/>
<dbReference type="PROSITE" id="PS50893">
    <property type="entry name" value="ABC_TRANSPORTER_2"/>
    <property type="match status" value="2"/>
</dbReference>
<dbReference type="InterPro" id="IPR027417">
    <property type="entry name" value="P-loop_NTPase"/>
</dbReference>
<evidence type="ECO:0000256" key="6">
    <source>
        <dbReference type="ARBA" id="ARBA00022970"/>
    </source>
</evidence>
<evidence type="ECO:0000256" key="2">
    <source>
        <dbReference type="ARBA" id="ARBA00022448"/>
    </source>
</evidence>
<dbReference type="Pfam" id="PF00005">
    <property type="entry name" value="ABC_tran"/>
    <property type="match status" value="2"/>
</dbReference>
<feature type="domain" description="ABC transporter" evidence="7">
    <location>
        <begin position="8"/>
        <end position="255"/>
    </location>
</feature>
<keyword evidence="3" id="KW-0472">Membrane</keyword>
<dbReference type="PANTHER" id="PTHR43820">
    <property type="entry name" value="HIGH-AFFINITY BRANCHED-CHAIN AMINO ACID TRANSPORT ATP-BINDING PROTEIN LIVF"/>
    <property type="match status" value="1"/>
</dbReference>
<gene>
    <name evidence="8" type="ORF">BN112_4123</name>
</gene>
<feature type="domain" description="ABC transporter" evidence="7">
    <location>
        <begin position="275"/>
        <end position="521"/>
    </location>
</feature>
<proteinExistence type="inferred from homology"/>
<sequence length="532" mass="55784">MNSSAIMLDVQRVGIRFGGLQALDDVSFQVRRGEILALIGPNGAGKSTLLNIVSGALAPGQGKVCFENEDVTGLPAHEVNVRGLARTFQAAEILTALTVRENVMAAGVRRSGSGFLAGLAGLGWKTGTAQTLSEQAMMHLKTVGMAALADTSAAQLTAGQQRLLAAARALASGARLLYLDEPGAGLNSVEKDMLAGAIEQIRANGATVVFVEHDLAFVGRLADRIVVLNHGRILAQGEAAAVRADPAVIAAYLGNTEIRPGLRPEAANAEAATVLEIDRLSVRYGALQALSDVSLQVRQGEIVSLIGANGAGKSTLLKAVAGLLRPQAGRIAFRGADLAGVPAEARTGAGIALAPEGRSLFPSLTVRENLMMGHYACVRRGGVMQLLAPRRETVAAMNQVMEEITALFPRLAERMHQQAGTLSGGEGQMLAIGRALMSRPQLLMLDEPSFGLAPQIAREILESLPRLTERGLTVLLIEQNARAALQVSDRGYVLVNGRLVAQDTSASLLACSDIGEAFLGWEGADTPTRRQA</sequence>
<dbReference type="InterPro" id="IPR003439">
    <property type="entry name" value="ABC_transporter-like_ATP-bd"/>
</dbReference>
<keyword evidence="6" id="KW-0029">Amino-acid transport</keyword>
<dbReference type="SUPFAM" id="SSF52540">
    <property type="entry name" value="P-loop containing nucleoside triphosphate hydrolases"/>
    <property type="match status" value="2"/>
</dbReference>
<evidence type="ECO:0000256" key="3">
    <source>
        <dbReference type="ARBA" id="ARBA00022475"/>
    </source>
</evidence>
<dbReference type="CDD" id="cd03224">
    <property type="entry name" value="ABC_TM1139_LivF_branched"/>
    <property type="match status" value="1"/>
</dbReference>
<dbReference type="Proteomes" id="UP000007564">
    <property type="component" value="Chromosome"/>
</dbReference>